<dbReference type="InterPro" id="IPR052939">
    <property type="entry name" value="23S_rRNA_MeTrnsfrase_RlmA"/>
</dbReference>
<dbReference type="PANTHER" id="PTHR43460:SF1">
    <property type="entry name" value="METHYLTRANSFERASE TYPE 11 DOMAIN-CONTAINING PROTEIN"/>
    <property type="match status" value="1"/>
</dbReference>
<dbReference type="Proteomes" id="UP000525923">
    <property type="component" value="Unassembled WGS sequence"/>
</dbReference>
<dbReference type="RefSeq" id="WP_135502086.1">
    <property type="nucleotide sequence ID" value="NZ_JACHHE010000004.1"/>
</dbReference>
<sequence>MDEQRFYEKLGKANGWDFSTLKSESEGAAWDFYREAANYSAPGSIVLDIGTGGGENVMKLAESCALVVGIDLSEAMVETARSNGEKANCPNVRFLQMAAESLHFPEGFFDMATSRHCPYDAAEAARVLKAGGIFLSQQVSEGDKENLKQAFGRGQAFGQRDGMLKERYIIELEEAGFSDIECHDYDAAEYYQEPEDLLFLLQHTPIIPNFGEEPQDMETFNKFILQNQTSKGIRTNSKRFLLKAYKKEQEK</sequence>
<dbReference type="OrthoDB" id="9795864at2"/>
<reference evidence="2 3" key="1">
    <citation type="submission" date="2020-08" db="EMBL/GenBank/DDBJ databases">
        <title>Genomic Encyclopedia of Type Strains, Phase IV (KMG-IV): sequencing the most valuable type-strain genomes for metagenomic binning, comparative biology and taxonomic classification.</title>
        <authorList>
            <person name="Goeker M."/>
        </authorList>
    </citation>
    <scope>NUCLEOTIDE SEQUENCE [LARGE SCALE GENOMIC DNA]</scope>
    <source>
        <strain evidence="2 3">DSM 15895</strain>
    </source>
</reference>
<accession>A0A7W8CRJ4</accession>
<organism evidence="2 3">
    <name type="scientific">Planococcus koreensis</name>
    <dbReference type="NCBI Taxonomy" id="112331"/>
    <lineage>
        <taxon>Bacteria</taxon>
        <taxon>Bacillati</taxon>
        <taxon>Bacillota</taxon>
        <taxon>Bacilli</taxon>
        <taxon>Bacillales</taxon>
        <taxon>Caryophanaceae</taxon>
        <taxon>Planococcus</taxon>
    </lineage>
</organism>
<gene>
    <name evidence="2" type="ORF">HNQ44_001755</name>
</gene>
<keyword evidence="2" id="KW-0489">Methyltransferase</keyword>
<dbReference type="GO" id="GO:0032259">
    <property type="term" value="P:methylation"/>
    <property type="evidence" value="ECO:0007669"/>
    <property type="project" value="UniProtKB-KW"/>
</dbReference>
<dbReference type="GO" id="GO:0008168">
    <property type="term" value="F:methyltransferase activity"/>
    <property type="evidence" value="ECO:0007669"/>
    <property type="project" value="UniProtKB-KW"/>
</dbReference>
<dbReference type="Gene3D" id="3.40.50.150">
    <property type="entry name" value="Vaccinia Virus protein VP39"/>
    <property type="match status" value="1"/>
</dbReference>
<dbReference type="AlphaFoldDB" id="A0A7W8CRJ4"/>
<dbReference type="Pfam" id="PF13649">
    <property type="entry name" value="Methyltransf_25"/>
    <property type="match status" value="1"/>
</dbReference>
<evidence type="ECO:0000313" key="3">
    <source>
        <dbReference type="Proteomes" id="UP000525923"/>
    </source>
</evidence>
<keyword evidence="3" id="KW-1185">Reference proteome</keyword>
<keyword evidence="2" id="KW-0808">Transferase</keyword>
<name>A0A7W8CRJ4_9BACL</name>
<dbReference type="InterPro" id="IPR029063">
    <property type="entry name" value="SAM-dependent_MTases_sf"/>
</dbReference>
<evidence type="ECO:0000313" key="2">
    <source>
        <dbReference type="EMBL" id="MBB5180327.1"/>
    </source>
</evidence>
<feature type="domain" description="Methyltransferase" evidence="1">
    <location>
        <begin position="46"/>
        <end position="132"/>
    </location>
</feature>
<dbReference type="PANTHER" id="PTHR43460">
    <property type="entry name" value="METHYLTRANSFERASE"/>
    <property type="match status" value="1"/>
</dbReference>
<dbReference type="InterPro" id="IPR041698">
    <property type="entry name" value="Methyltransf_25"/>
</dbReference>
<dbReference type="EMBL" id="JACHHE010000004">
    <property type="protein sequence ID" value="MBB5180327.1"/>
    <property type="molecule type" value="Genomic_DNA"/>
</dbReference>
<dbReference type="SUPFAM" id="SSF53335">
    <property type="entry name" value="S-adenosyl-L-methionine-dependent methyltransferases"/>
    <property type="match status" value="1"/>
</dbReference>
<dbReference type="CDD" id="cd02440">
    <property type="entry name" value="AdoMet_MTases"/>
    <property type="match status" value="1"/>
</dbReference>
<protein>
    <submittedName>
        <fullName evidence="2">SAM-dependent methyltransferase</fullName>
    </submittedName>
</protein>
<comment type="caution">
    <text evidence="2">The sequence shown here is derived from an EMBL/GenBank/DDBJ whole genome shotgun (WGS) entry which is preliminary data.</text>
</comment>
<evidence type="ECO:0000259" key="1">
    <source>
        <dbReference type="Pfam" id="PF13649"/>
    </source>
</evidence>
<proteinExistence type="predicted"/>